<dbReference type="FunFam" id="3.20.20.70:FF:000005">
    <property type="entry name" value="Phospho-2-dehydro-3-deoxyheptonate aldolase"/>
    <property type="match status" value="1"/>
</dbReference>
<evidence type="ECO:0000256" key="8">
    <source>
        <dbReference type="ARBA" id="ARBA00031111"/>
    </source>
</evidence>
<proteinExistence type="inferred from homology"/>
<dbReference type="NCBIfam" id="TIGR00034">
    <property type="entry name" value="aroFGH"/>
    <property type="match status" value="1"/>
</dbReference>
<evidence type="ECO:0000256" key="4">
    <source>
        <dbReference type="ARBA" id="ARBA00012694"/>
    </source>
</evidence>
<dbReference type="Gene3D" id="3.20.20.70">
    <property type="entry name" value="Aldolase class I"/>
    <property type="match status" value="1"/>
</dbReference>
<dbReference type="Proteomes" id="UP000005756">
    <property type="component" value="Unassembled WGS sequence"/>
</dbReference>
<organism evidence="13 14">
    <name type="scientific">Vreelandella boliviensis LC1</name>
    <dbReference type="NCBI Taxonomy" id="1072583"/>
    <lineage>
        <taxon>Bacteria</taxon>
        <taxon>Pseudomonadati</taxon>
        <taxon>Pseudomonadota</taxon>
        <taxon>Gammaproteobacteria</taxon>
        <taxon>Oceanospirillales</taxon>
        <taxon>Halomonadaceae</taxon>
        <taxon>Vreelandella</taxon>
    </lineage>
</organism>
<name>A0A7U9GET2_9GAMM</name>
<gene>
    <name evidence="13" type="ORF">KUC_3866</name>
</gene>
<evidence type="ECO:0000256" key="1">
    <source>
        <dbReference type="ARBA" id="ARBA00003726"/>
    </source>
</evidence>
<dbReference type="EC" id="2.5.1.54" evidence="4"/>
<dbReference type="NCBIfam" id="NF009395">
    <property type="entry name" value="PRK12755.1"/>
    <property type="match status" value="1"/>
</dbReference>
<evidence type="ECO:0000256" key="9">
    <source>
        <dbReference type="ARBA" id="ARBA00031349"/>
    </source>
</evidence>
<evidence type="ECO:0000313" key="13">
    <source>
        <dbReference type="EMBL" id="EHJ91423.1"/>
    </source>
</evidence>
<dbReference type="PANTHER" id="PTHR21225:SF10">
    <property type="entry name" value="PHOSPHO-2-DEHYDRO-3-DEOXYHEPTONATE ALDOLASE, TYR-SENSITIVE"/>
    <property type="match status" value="1"/>
</dbReference>
<dbReference type="InterPro" id="IPR013785">
    <property type="entry name" value="Aldolase_TIM"/>
</dbReference>
<sequence>MLHFITVLNFNDLSFNDPGFNDLGFNDLGFNDRDPVLRVLCSASSAYPLSQNPEADTFNAAMVPQQLIFTCSTSDSRSHFYRPLTFFTNSACTGSKMSEQQVNNLNVLAQDVLTTPEALKNAVPLTDAAERTVIEGRQTIQNILDGNDPRLLVVVGPCSIHDVEAALDYARRLRALADQVSDSLYIVMRVYFEKPRTTVGWKGLINDPHLNDSFEIDEGLHIARKLLVDLAEMGLPLATEALDPISPQYLQDCISWSAIGARTTESQTHREMASGLSCPVGFKNGTDGSLDVAINALQSVASPHNFLGINQAGQVAIIRTRGNAYGHVVLRGGNGKPNYDSVSVALAEKELEKAKLSPNIMIDCSHANSNKDAALQPLVLENVTNQILEGNTSIIGLMVESNIGWGNQKLPQDLSQLQYGVSITDACIDWDTTVETFNRMNDKLAATLAKRIAK</sequence>
<dbReference type="PANTHER" id="PTHR21225">
    <property type="entry name" value="PHOSPHO-2-DEHYDRO-3-DEOXYHEPTONATE ALDOLASE DAHP SYNTHETASE"/>
    <property type="match status" value="1"/>
</dbReference>
<dbReference type="GO" id="GO:0003849">
    <property type="term" value="F:3-deoxy-7-phosphoheptulonate synthase activity"/>
    <property type="evidence" value="ECO:0007669"/>
    <property type="project" value="UniProtKB-EC"/>
</dbReference>
<comment type="similarity">
    <text evidence="3">Belongs to the class-I DAHP synthase family.</text>
</comment>
<dbReference type="SUPFAM" id="SSF51569">
    <property type="entry name" value="Aldolase"/>
    <property type="match status" value="1"/>
</dbReference>
<dbReference type="GO" id="GO:0042802">
    <property type="term" value="F:identical protein binding"/>
    <property type="evidence" value="ECO:0007669"/>
    <property type="project" value="UniProtKB-ARBA"/>
</dbReference>
<evidence type="ECO:0000256" key="7">
    <source>
        <dbReference type="ARBA" id="ARBA00023141"/>
    </source>
</evidence>
<evidence type="ECO:0000256" key="11">
    <source>
        <dbReference type="ARBA" id="ARBA00047508"/>
    </source>
</evidence>
<dbReference type="AlphaFoldDB" id="A0A7U9GET2"/>
<dbReference type="GO" id="GO:0005737">
    <property type="term" value="C:cytoplasm"/>
    <property type="evidence" value="ECO:0007669"/>
    <property type="project" value="TreeGrafter"/>
</dbReference>
<dbReference type="UniPathway" id="UPA00053">
    <property type="reaction ID" value="UER00084"/>
</dbReference>
<comment type="pathway">
    <text evidence="2">Metabolic intermediate biosynthesis; chorismate biosynthesis; chorismate from D-erythrose 4-phosphate and phosphoenolpyruvate: step 1/7.</text>
</comment>
<evidence type="ECO:0000256" key="2">
    <source>
        <dbReference type="ARBA" id="ARBA00004688"/>
    </source>
</evidence>
<keyword evidence="6" id="KW-0808">Transferase</keyword>
<dbReference type="GO" id="GO:0009423">
    <property type="term" value="P:chorismate biosynthetic process"/>
    <property type="evidence" value="ECO:0007669"/>
    <property type="project" value="UniProtKB-UniPathway"/>
</dbReference>
<accession>A0A7U9GET2</accession>
<protein>
    <recommendedName>
        <fullName evidence="4">3-deoxy-7-phosphoheptulonate synthase</fullName>
        <ecNumber evidence="4">2.5.1.54</ecNumber>
    </recommendedName>
    <alternativeName>
        <fullName evidence="10">3-deoxy-D-arabino-heptulosonate 7-phosphate synthase</fullName>
    </alternativeName>
    <alternativeName>
        <fullName evidence="9">DAHP synthase</fullName>
    </alternativeName>
    <alternativeName>
        <fullName evidence="8">Phospho-2-keto-3-deoxyheptonate aldolase</fullName>
    </alternativeName>
</protein>
<dbReference type="InterPro" id="IPR006218">
    <property type="entry name" value="DAHP1/KDSA"/>
</dbReference>
<comment type="function">
    <text evidence="1">Stereospecific condensation of phosphoenolpyruvate (PEP) and D-erythrose-4-phosphate (E4P) giving rise to 3-deoxy-D-arabino-heptulosonate-7-phosphate (DAHP).</text>
</comment>
<evidence type="ECO:0000259" key="12">
    <source>
        <dbReference type="Pfam" id="PF00793"/>
    </source>
</evidence>
<evidence type="ECO:0000256" key="5">
    <source>
        <dbReference type="ARBA" id="ARBA00022605"/>
    </source>
</evidence>
<evidence type="ECO:0000313" key="14">
    <source>
        <dbReference type="Proteomes" id="UP000005756"/>
    </source>
</evidence>
<dbReference type="InterPro" id="IPR006219">
    <property type="entry name" value="DAHP_synth_1"/>
</dbReference>
<dbReference type="EMBL" id="JH393260">
    <property type="protein sequence ID" value="EHJ91423.1"/>
    <property type="molecule type" value="Genomic_DNA"/>
</dbReference>
<evidence type="ECO:0000256" key="3">
    <source>
        <dbReference type="ARBA" id="ARBA00007985"/>
    </source>
</evidence>
<reference evidence="13 14" key="1">
    <citation type="submission" date="2011-10" db="EMBL/GenBank/DDBJ databases">
        <authorList>
            <person name="Quillaguamn J."/>
            <person name="Guzmn D."/>
            <person name="Balderrama-Subieta A."/>
            <person name="Cardona-Ortuo C."/>
            <person name="Guevara-Martnez M."/>
            <person name="Callisaya-Quispe N."/>
        </authorList>
    </citation>
    <scope>NUCLEOTIDE SEQUENCE [LARGE SCALE GENOMIC DNA]</scope>
    <source>
        <strain evidence="13 14">LC1</strain>
    </source>
</reference>
<evidence type="ECO:0000256" key="10">
    <source>
        <dbReference type="ARBA" id="ARBA00032193"/>
    </source>
</evidence>
<dbReference type="GO" id="GO:0008652">
    <property type="term" value="P:amino acid biosynthetic process"/>
    <property type="evidence" value="ECO:0007669"/>
    <property type="project" value="UniProtKB-KW"/>
</dbReference>
<dbReference type="GO" id="GO:0009073">
    <property type="term" value="P:aromatic amino acid family biosynthetic process"/>
    <property type="evidence" value="ECO:0007669"/>
    <property type="project" value="UniProtKB-KW"/>
</dbReference>
<feature type="domain" description="DAHP synthetase I/KDSA" evidence="12">
    <location>
        <begin position="141"/>
        <end position="435"/>
    </location>
</feature>
<evidence type="ECO:0000256" key="6">
    <source>
        <dbReference type="ARBA" id="ARBA00022679"/>
    </source>
</evidence>
<keyword evidence="5" id="KW-0028">Amino-acid biosynthesis</keyword>
<keyword evidence="7" id="KW-0057">Aromatic amino acid biosynthesis</keyword>
<comment type="catalytic activity">
    <reaction evidence="11">
        <text>D-erythrose 4-phosphate + phosphoenolpyruvate + H2O = 7-phospho-2-dehydro-3-deoxy-D-arabino-heptonate + phosphate</text>
        <dbReference type="Rhea" id="RHEA:14717"/>
        <dbReference type="ChEBI" id="CHEBI:15377"/>
        <dbReference type="ChEBI" id="CHEBI:16897"/>
        <dbReference type="ChEBI" id="CHEBI:43474"/>
        <dbReference type="ChEBI" id="CHEBI:58394"/>
        <dbReference type="ChEBI" id="CHEBI:58702"/>
        <dbReference type="EC" id="2.5.1.54"/>
    </reaction>
</comment>
<dbReference type="Pfam" id="PF00793">
    <property type="entry name" value="DAHP_synth_1"/>
    <property type="match status" value="1"/>
</dbReference>